<comment type="caution">
    <text evidence="2">The sequence shown here is derived from an EMBL/GenBank/DDBJ whole genome shotgun (WGS) entry which is preliminary data.</text>
</comment>
<evidence type="ECO:0008006" key="4">
    <source>
        <dbReference type="Google" id="ProtNLM"/>
    </source>
</evidence>
<protein>
    <recommendedName>
        <fullName evidence="4">MIF4G domain-containing protein</fullName>
    </recommendedName>
</protein>
<name>A0ABR2KI64_9EUKA</name>
<evidence type="ECO:0000313" key="2">
    <source>
        <dbReference type="EMBL" id="KAK8890801.1"/>
    </source>
</evidence>
<feature type="compositionally biased region" description="Basic and acidic residues" evidence="1">
    <location>
        <begin position="700"/>
        <end position="710"/>
    </location>
</feature>
<sequence length="717" mass="84055">MTSINFKKKAYTNKLTDDINQGNMSLEDVLSSNELSMTIRNEPEPFLDYFFPPEEMAKTKPELPKLDELIKLALEPDDSKKQKYKLYQLNRNASNVLSHPSDRMQGKLREDKSKRFFKALRKFIFNEKINQDPMFAGHFQRIFETVLRKSANDLLDKDNSIKYDDQFTEEAFIKFIIENSQLLSYRELLSAIISEFSEHFPTAIDETLRYAAIATLHINDIEKNQFRRSQNPQYFKIDPAALLNEKEKDAFEKKLNKFILDNQPKNCAKETMPIPYYINRDSIEYTPVESENCDDFIEKIKSTLKYETVKAENIFHSKNEKTDNMIDLWKKFALNLIYGFKNAYEFDINDVIKKKLEEEAAAEDNNIIQCLLICGMFADSESSLSYTSFSLLFNLLNERHRDQDDMYDDKYILNLHPPKIIDEYAEHFVFDPYEVTEAMISGLLVFWNHRYPDPLKNGEKTKGEQVLPDYTTQVGISALELLLPTILTEPIFSSKLNNIFIRIITSLEQEIIDAIEKERKEKAESNSTQNKSKDSDESDQLAKNRCFEIDSIWYELLTYKFQLSPNDPTYVTLQKALEKLLPLPTTDEFYHIEEIIPKEDNATSQLFRATTNPVFFMLSNIINHGAFFAYGNGRQFRELFKESFDREWAFQSFIYYHIIDKMEKELIKTPFVPVKPEKIKVDDKPTKEDETQSQLGGDILDQKLRDSWDKKKGKKKK</sequence>
<feature type="compositionally biased region" description="Basic and acidic residues" evidence="1">
    <location>
        <begin position="678"/>
        <end position="690"/>
    </location>
</feature>
<gene>
    <name evidence="2" type="ORF">M9Y10_028000</name>
</gene>
<organism evidence="2 3">
    <name type="scientific">Tritrichomonas musculus</name>
    <dbReference type="NCBI Taxonomy" id="1915356"/>
    <lineage>
        <taxon>Eukaryota</taxon>
        <taxon>Metamonada</taxon>
        <taxon>Parabasalia</taxon>
        <taxon>Tritrichomonadida</taxon>
        <taxon>Tritrichomonadidae</taxon>
        <taxon>Tritrichomonas</taxon>
    </lineage>
</organism>
<dbReference type="Proteomes" id="UP001470230">
    <property type="component" value="Unassembled WGS sequence"/>
</dbReference>
<feature type="region of interest" description="Disordered" evidence="1">
    <location>
        <begin position="678"/>
        <end position="717"/>
    </location>
</feature>
<proteinExistence type="predicted"/>
<accession>A0ABR2KI64</accession>
<reference evidence="2 3" key="1">
    <citation type="submission" date="2024-04" db="EMBL/GenBank/DDBJ databases">
        <title>Tritrichomonas musculus Genome.</title>
        <authorList>
            <person name="Alves-Ferreira E."/>
            <person name="Grigg M."/>
            <person name="Lorenzi H."/>
            <person name="Galac M."/>
        </authorList>
    </citation>
    <scope>NUCLEOTIDE SEQUENCE [LARGE SCALE GENOMIC DNA]</scope>
    <source>
        <strain evidence="2 3">EAF2021</strain>
    </source>
</reference>
<evidence type="ECO:0000256" key="1">
    <source>
        <dbReference type="SAM" id="MobiDB-lite"/>
    </source>
</evidence>
<evidence type="ECO:0000313" key="3">
    <source>
        <dbReference type="Proteomes" id="UP001470230"/>
    </source>
</evidence>
<keyword evidence="3" id="KW-1185">Reference proteome</keyword>
<dbReference type="EMBL" id="JAPFFF010000004">
    <property type="protein sequence ID" value="KAK8890801.1"/>
    <property type="molecule type" value="Genomic_DNA"/>
</dbReference>